<feature type="transmembrane region" description="Helical" evidence="1">
    <location>
        <begin position="91"/>
        <end position="121"/>
    </location>
</feature>
<evidence type="ECO:0000259" key="2">
    <source>
        <dbReference type="Pfam" id="PF07331"/>
    </source>
</evidence>
<dbReference type="EMBL" id="JAQGLA010000031">
    <property type="protein sequence ID" value="MDA3627617.1"/>
    <property type="molecule type" value="Genomic_DNA"/>
</dbReference>
<dbReference type="Proteomes" id="UP001210380">
    <property type="component" value="Unassembled WGS sequence"/>
</dbReference>
<feature type="transmembrane region" description="Helical" evidence="1">
    <location>
        <begin position="37"/>
        <end position="59"/>
    </location>
</feature>
<keyword evidence="1" id="KW-0812">Transmembrane</keyword>
<feature type="transmembrane region" description="Helical" evidence="1">
    <location>
        <begin position="127"/>
        <end position="149"/>
    </location>
</feature>
<dbReference type="RefSeq" id="WP_270950292.1">
    <property type="nucleotide sequence ID" value="NZ_JAQGLA010000031.1"/>
</dbReference>
<dbReference type="InterPro" id="IPR009936">
    <property type="entry name" value="DUF1468"/>
</dbReference>
<keyword evidence="4" id="KW-1185">Reference proteome</keyword>
<name>A0ABT4V2U4_9PSEU</name>
<proteinExistence type="predicted"/>
<organism evidence="3 4">
    <name type="scientific">Saccharopolyspora oryzae</name>
    <dbReference type="NCBI Taxonomy" id="2997343"/>
    <lineage>
        <taxon>Bacteria</taxon>
        <taxon>Bacillati</taxon>
        <taxon>Actinomycetota</taxon>
        <taxon>Actinomycetes</taxon>
        <taxon>Pseudonocardiales</taxon>
        <taxon>Pseudonocardiaceae</taxon>
        <taxon>Saccharopolyspora</taxon>
    </lineage>
</organism>
<gene>
    <name evidence="3" type="ORF">OU415_19415</name>
</gene>
<protein>
    <submittedName>
        <fullName evidence="3">Tripartite tricarboxylate transporter TctB family protein</fullName>
    </submittedName>
</protein>
<feature type="domain" description="DUF1468" evidence="2">
    <location>
        <begin position="13"/>
        <end position="154"/>
    </location>
</feature>
<evidence type="ECO:0000313" key="4">
    <source>
        <dbReference type="Proteomes" id="UP001210380"/>
    </source>
</evidence>
<reference evidence="3 4" key="1">
    <citation type="submission" date="2022-11" db="EMBL/GenBank/DDBJ databases">
        <title>Draft genome sequence of Saccharopolyspora sp. WRP15-2 isolated from rhizosphere soils of wild rice in Thailand.</title>
        <authorList>
            <person name="Duangmal K."/>
            <person name="Kammanee S."/>
            <person name="Muangham S."/>
        </authorList>
    </citation>
    <scope>NUCLEOTIDE SEQUENCE [LARGE SCALE GENOMIC DNA]</scope>
    <source>
        <strain evidence="3 4">WRP15-2</strain>
    </source>
</reference>
<evidence type="ECO:0000256" key="1">
    <source>
        <dbReference type="SAM" id="Phobius"/>
    </source>
</evidence>
<sequence>MIAQRGQVVLFSGLALLGAGFAVSAFGYGVLLPESRIGPGFLPLVAGGLLAVLSVLLLVEQLRRPQPSSAVRGVDDFGRTPQQRVWILRRVFVLLPVAVALVPVLGMVCALGVLVLVISTWLERRRLLPAVLLSASSAAAMYVVFAVVLQVPLPTGVFGF</sequence>
<comment type="caution">
    <text evidence="3">The sequence shown here is derived from an EMBL/GenBank/DDBJ whole genome shotgun (WGS) entry which is preliminary data.</text>
</comment>
<accession>A0ABT4V2U4</accession>
<dbReference type="Pfam" id="PF07331">
    <property type="entry name" value="TctB"/>
    <property type="match status" value="1"/>
</dbReference>
<evidence type="ECO:0000313" key="3">
    <source>
        <dbReference type="EMBL" id="MDA3627617.1"/>
    </source>
</evidence>
<keyword evidence="1" id="KW-1133">Transmembrane helix</keyword>
<keyword evidence="1" id="KW-0472">Membrane</keyword>